<dbReference type="EMBL" id="JAAALK010000953">
    <property type="protein sequence ID" value="KAG8043527.1"/>
    <property type="molecule type" value="Genomic_DNA"/>
</dbReference>
<reference evidence="1" key="1">
    <citation type="journal article" date="2021" name="bioRxiv">
        <title>Whole Genome Assembly and Annotation of Northern Wild Rice, Zizania palustris L., Supports a Whole Genome Duplication in the Zizania Genus.</title>
        <authorList>
            <person name="Haas M."/>
            <person name="Kono T."/>
            <person name="Macchietto M."/>
            <person name="Millas R."/>
            <person name="McGilp L."/>
            <person name="Shao M."/>
            <person name="Duquette J."/>
            <person name="Hirsch C.N."/>
            <person name="Kimball J."/>
        </authorList>
    </citation>
    <scope>NUCLEOTIDE SEQUENCE</scope>
    <source>
        <tissue evidence="1">Fresh leaf tissue</tissue>
    </source>
</reference>
<sequence length="81" mass="8654">MGSWTAGVSVQVPVYRPSHCPAGPRHGIAMPLTCGAIHPMEPTEQWNVEEPRVVLPEIRLALVVDVGGVVVRQSGFLPAMA</sequence>
<proteinExistence type="predicted"/>
<evidence type="ECO:0000313" key="2">
    <source>
        <dbReference type="Proteomes" id="UP000729402"/>
    </source>
</evidence>
<accession>A0A8J5R706</accession>
<gene>
    <name evidence="1" type="ORF">GUJ93_ZPchr0458g22875</name>
</gene>
<dbReference type="AlphaFoldDB" id="A0A8J5R706"/>
<dbReference type="Proteomes" id="UP000729402">
    <property type="component" value="Unassembled WGS sequence"/>
</dbReference>
<name>A0A8J5R706_ZIZPA</name>
<organism evidence="1 2">
    <name type="scientific">Zizania palustris</name>
    <name type="common">Northern wild rice</name>
    <dbReference type="NCBI Taxonomy" id="103762"/>
    <lineage>
        <taxon>Eukaryota</taxon>
        <taxon>Viridiplantae</taxon>
        <taxon>Streptophyta</taxon>
        <taxon>Embryophyta</taxon>
        <taxon>Tracheophyta</taxon>
        <taxon>Spermatophyta</taxon>
        <taxon>Magnoliopsida</taxon>
        <taxon>Liliopsida</taxon>
        <taxon>Poales</taxon>
        <taxon>Poaceae</taxon>
        <taxon>BOP clade</taxon>
        <taxon>Oryzoideae</taxon>
        <taxon>Oryzeae</taxon>
        <taxon>Zizaniinae</taxon>
        <taxon>Zizania</taxon>
    </lineage>
</organism>
<protein>
    <submittedName>
        <fullName evidence="1">Uncharacterized protein</fullName>
    </submittedName>
</protein>
<keyword evidence="2" id="KW-1185">Reference proteome</keyword>
<comment type="caution">
    <text evidence="1">The sequence shown here is derived from an EMBL/GenBank/DDBJ whole genome shotgun (WGS) entry which is preliminary data.</text>
</comment>
<reference evidence="1" key="2">
    <citation type="submission" date="2021-02" db="EMBL/GenBank/DDBJ databases">
        <authorList>
            <person name="Kimball J.A."/>
            <person name="Haas M.W."/>
            <person name="Macchietto M."/>
            <person name="Kono T."/>
            <person name="Duquette J."/>
            <person name="Shao M."/>
        </authorList>
    </citation>
    <scope>NUCLEOTIDE SEQUENCE</scope>
    <source>
        <tissue evidence="1">Fresh leaf tissue</tissue>
    </source>
</reference>
<evidence type="ECO:0000313" key="1">
    <source>
        <dbReference type="EMBL" id="KAG8043527.1"/>
    </source>
</evidence>